<name>D5BQS1_PUNMI</name>
<dbReference type="eggNOG" id="COG1694">
    <property type="taxonomic scope" value="Bacteria"/>
</dbReference>
<dbReference type="Gene3D" id="1.10.287.1080">
    <property type="entry name" value="MazG-like"/>
    <property type="match status" value="1"/>
</dbReference>
<dbReference type="EC" id="6.1.1.7" evidence="2"/>
<dbReference type="Pfam" id="PF03819">
    <property type="entry name" value="MazG"/>
    <property type="match status" value="1"/>
</dbReference>
<dbReference type="InterPro" id="IPR004518">
    <property type="entry name" value="MazG-like_dom"/>
</dbReference>
<dbReference type="Proteomes" id="UP000007460">
    <property type="component" value="Chromosome"/>
</dbReference>
<evidence type="ECO:0000259" key="1">
    <source>
        <dbReference type="Pfam" id="PF03819"/>
    </source>
</evidence>
<evidence type="ECO:0000313" key="3">
    <source>
        <dbReference type="Proteomes" id="UP000007460"/>
    </source>
</evidence>
<dbReference type="HOGENOM" id="CLU_130333_1_0_5"/>
<dbReference type="STRING" id="488538.SAR116_0392"/>
<accession>D5BQS1</accession>
<sequence length="138" mass="15923">MRTLLDIDDDFDADEFFDGFPDKSMDEYQEEANETARYDGSIYPLLGMLGEAGECANKLQKLMRDKQMPGNHDFSMYDQYLTEEERADLAYECGDILWFLSQFIDEIGYSLSEVAEMNIQKLKSRSERGTLQGSGDHR</sequence>
<protein>
    <submittedName>
        <fullName evidence="2">Predicted MazG family pyrophosphatase</fullName>
        <ecNumber evidence="2">6.1.1.7</ecNumber>
    </submittedName>
</protein>
<dbReference type="EMBL" id="CP001751">
    <property type="protein sequence ID" value="ADE38635.1"/>
    <property type="molecule type" value="Genomic_DNA"/>
</dbReference>
<dbReference type="RefSeq" id="WP_013045265.1">
    <property type="nucleotide sequence ID" value="NC_014010.1"/>
</dbReference>
<dbReference type="AlphaFoldDB" id="D5BQS1"/>
<keyword evidence="3" id="KW-1185">Reference proteome</keyword>
<gene>
    <name evidence="2" type="ordered locus">SAR116_0392</name>
</gene>
<proteinExistence type="predicted"/>
<feature type="domain" description="NTP pyrophosphohydrolase MazG-like" evidence="1">
    <location>
        <begin position="47"/>
        <end position="127"/>
    </location>
</feature>
<dbReference type="KEGG" id="apb:SAR116_0392"/>
<reference evidence="2 3" key="1">
    <citation type="journal article" date="2010" name="J. Bacteriol.">
        <title>Complete genome sequence of "Candidatus Puniceispirillum marinum" IMCC1322, a representative of the SAR116 clade in the Alphaproteobacteria.</title>
        <authorList>
            <person name="Oh H.M."/>
            <person name="Kwon K.K."/>
            <person name="Kang I."/>
            <person name="Kang S.G."/>
            <person name="Lee J.H."/>
            <person name="Kim S.J."/>
            <person name="Cho J.C."/>
        </authorList>
    </citation>
    <scope>NUCLEOTIDE SEQUENCE [LARGE SCALE GENOMIC DNA]</scope>
    <source>
        <strain evidence="2 3">IMCC1322</strain>
    </source>
</reference>
<keyword evidence="2" id="KW-0436">Ligase</keyword>
<dbReference type="CDD" id="cd11541">
    <property type="entry name" value="NTP-PPase_u4"/>
    <property type="match status" value="1"/>
</dbReference>
<dbReference type="InterPro" id="IPR011379">
    <property type="entry name" value="MazG-related_GP37"/>
</dbReference>
<dbReference type="SUPFAM" id="SSF101386">
    <property type="entry name" value="all-alpha NTP pyrophosphatases"/>
    <property type="match status" value="1"/>
</dbReference>
<organism evidence="2 3">
    <name type="scientific">Puniceispirillum marinum (strain IMCC1322)</name>
    <dbReference type="NCBI Taxonomy" id="488538"/>
    <lineage>
        <taxon>Bacteria</taxon>
        <taxon>Pseudomonadati</taxon>
        <taxon>Pseudomonadota</taxon>
        <taxon>Alphaproteobacteria</taxon>
        <taxon>Candidatus Puniceispirillales</taxon>
        <taxon>Candidatus Puniceispirillaceae</taxon>
        <taxon>Candidatus Puniceispirillum</taxon>
    </lineage>
</organism>
<dbReference type="PIRSF" id="PIRSF006639">
    <property type="entry name" value="UCP006639_pph"/>
    <property type="match status" value="1"/>
</dbReference>
<evidence type="ECO:0000313" key="2">
    <source>
        <dbReference type="EMBL" id="ADE38635.1"/>
    </source>
</evidence>
<dbReference type="GO" id="GO:0004813">
    <property type="term" value="F:alanine-tRNA ligase activity"/>
    <property type="evidence" value="ECO:0007669"/>
    <property type="project" value="UniProtKB-EC"/>
</dbReference>